<protein>
    <submittedName>
        <fullName evidence="1">Uncharacterized protein</fullName>
    </submittedName>
</protein>
<sequence>MGKEARSASVHIICILTRNLDIEEPEIENEAIEGDGQVDAEDIAQDEEVEENEPRRRLGRNLGEWASLSMQEVEEYSFNDFMIEMLSRRAEAEARFYKRSSAKNIANEYKKALSNFIHMNESEIRNNTDLTCLDQRFWVACDANFKALKEIGLKFMSIAATEADVERMISIVRNLRNRFNQNAREDLIKCRILLKLFMTNEILKKIFPDLTDL</sequence>
<dbReference type="SMR" id="A2EGU2"/>
<evidence type="ECO:0000313" key="1">
    <source>
        <dbReference type="EMBL" id="EAY08180.1"/>
    </source>
</evidence>
<accession>A2EGU2</accession>
<proteinExistence type="predicted"/>
<dbReference type="AlphaFoldDB" id="A2EGU2"/>
<dbReference type="InParanoid" id="A2EGU2"/>
<dbReference type="SUPFAM" id="SSF53098">
    <property type="entry name" value="Ribonuclease H-like"/>
    <property type="match status" value="1"/>
</dbReference>
<reference evidence="1" key="2">
    <citation type="journal article" date="2007" name="Science">
        <title>Draft genome sequence of the sexually transmitted pathogen Trichomonas vaginalis.</title>
        <authorList>
            <person name="Carlton J.M."/>
            <person name="Hirt R.P."/>
            <person name="Silva J.C."/>
            <person name="Delcher A.L."/>
            <person name="Schatz M."/>
            <person name="Zhao Q."/>
            <person name="Wortman J.R."/>
            <person name="Bidwell S.L."/>
            <person name="Alsmark U.C.M."/>
            <person name="Besteiro S."/>
            <person name="Sicheritz-Ponten T."/>
            <person name="Noel C.J."/>
            <person name="Dacks J.B."/>
            <person name="Foster P.G."/>
            <person name="Simillion C."/>
            <person name="Van de Peer Y."/>
            <person name="Miranda-Saavedra D."/>
            <person name="Barton G.J."/>
            <person name="Westrop G.D."/>
            <person name="Mueller S."/>
            <person name="Dessi D."/>
            <person name="Fiori P.L."/>
            <person name="Ren Q."/>
            <person name="Paulsen I."/>
            <person name="Zhang H."/>
            <person name="Bastida-Corcuera F.D."/>
            <person name="Simoes-Barbosa A."/>
            <person name="Brown M.T."/>
            <person name="Hayes R.D."/>
            <person name="Mukherjee M."/>
            <person name="Okumura C.Y."/>
            <person name="Schneider R."/>
            <person name="Smith A.J."/>
            <person name="Vanacova S."/>
            <person name="Villalvazo M."/>
            <person name="Haas B.J."/>
            <person name="Pertea M."/>
            <person name="Feldblyum T.V."/>
            <person name="Utterback T.R."/>
            <person name="Shu C.L."/>
            <person name="Osoegawa K."/>
            <person name="de Jong P.J."/>
            <person name="Hrdy I."/>
            <person name="Horvathova L."/>
            <person name="Zubacova Z."/>
            <person name="Dolezal P."/>
            <person name="Malik S.B."/>
            <person name="Logsdon J.M. Jr."/>
            <person name="Henze K."/>
            <person name="Gupta A."/>
            <person name="Wang C.C."/>
            <person name="Dunne R.L."/>
            <person name="Upcroft J.A."/>
            <person name="Upcroft P."/>
            <person name="White O."/>
            <person name="Salzberg S.L."/>
            <person name="Tang P."/>
            <person name="Chiu C.-H."/>
            <person name="Lee Y.-S."/>
            <person name="Embley T.M."/>
            <person name="Coombs G.H."/>
            <person name="Mottram J.C."/>
            <person name="Tachezy J."/>
            <person name="Fraser-Liggett C.M."/>
            <person name="Johnson P.J."/>
        </authorList>
    </citation>
    <scope>NUCLEOTIDE SEQUENCE [LARGE SCALE GENOMIC DNA]</scope>
    <source>
        <strain evidence="1">G3</strain>
    </source>
</reference>
<dbReference type="EMBL" id="DS113384">
    <property type="protein sequence ID" value="EAY08180.1"/>
    <property type="molecule type" value="Genomic_DNA"/>
</dbReference>
<dbReference type="VEuPathDB" id="TrichDB:TVAGG3_0102180"/>
<keyword evidence="2" id="KW-1185">Reference proteome</keyword>
<organism evidence="1 2">
    <name type="scientific">Trichomonas vaginalis (strain ATCC PRA-98 / G3)</name>
    <dbReference type="NCBI Taxonomy" id="412133"/>
    <lineage>
        <taxon>Eukaryota</taxon>
        <taxon>Metamonada</taxon>
        <taxon>Parabasalia</taxon>
        <taxon>Trichomonadida</taxon>
        <taxon>Trichomonadidae</taxon>
        <taxon>Trichomonas</taxon>
    </lineage>
</organism>
<dbReference type="InterPro" id="IPR012337">
    <property type="entry name" value="RNaseH-like_sf"/>
</dbReference>
<dbReference type="VEuPathDB" id="TrichDB:TVAG_302670"/>
<evidence type="ECO:0000313" key="2">
    <source>
        <dbReference type="Proteomes" id="UP000001542"/>
    </source>
</evidence>
<reference evidence="1" key="1">
    <citation type="submission" date="2006-10" db="EMBL/GenBank/DDBJ databases">
        <authorList>
            <person name="Amadeo P."/>
            <person name="Zhao Q."/>
            <person name="Wortman J."/>
            <person name="Fraser-Liggett C."/>
            <person name="Carlton J."/>
        </authorList>
    </citation>
    <scope>NUCLEOTIDE SEQUENCE</scope>
    <source>
        <strain evidence="1">G3</strain>
    </source>
</reference>
<dbReference type="Proteomes" id="UP000001542">
    <property type="component" value="Unassembled WGS sequence"/>
</dbReference>
<gene>
    <name evidence="1" type="ORF">TVAG_302670</name>
</gene>
<name>A2EGU2_TRIV3</name>